<reference evidence="1 2" key="1">
    <citation type="submission" date="2015-02" db="EMBL/GenBank/DDBJ databases">
        <title>Genome Sequencing of Rickettsiales.</title>
        <authorList>
            <person name="Daugherty S.C."/>
            <person name="Su Q."/>
            <person name="Abolude K."/>
            <person name="Beier-Sexton M."/>
            <person name="Carlyon J.A."/>
            <person name="Carter R."/>
            <person name="Day N.P."/>
            <person name="Dumler S.J."/>
            <person name="Dyachenko V."/>
            <person name="Godinez A."/>
            <person name="Kurtti T.J."/>
            <person name="Lichay M."/>
            <person name="Mullins K.E."/>
            <person name="Ott S."/>
            <person name="Pappas-Brown V."/>
            <person name="Paris D.H."/>
            <person name="Patel P."/>
            <person name="Richards A.L."/>
            <person name="Sadzewicz L."/>
            <person name="Sears K."/>
            <person name="Seidman D."/>
            <person name="Sengamalay N."/>
            <person name="Stenos J."/>
            <person name="Tallon L.J."/>
            <person name="Vincent G."/>
            <person name="Fraser C.M."/>
            <person name="Munderloh U."/>
            <person name="Dunning-Hotopp J.C."/>
        </authorList>
    </citation>
    <scope>NUCLEOTIDE SEQUENCE [LARGE SCALE GENOMIC DNA]</scope>
    <source>
        <strain evidence="1 2">Fuller</strain>
    </source>
</reference>
<evidence type="ECO:0000313" key="1">
    <source>
        <dbReference type="EMBL" id="KJV54814.1"/>
    </source>
</evidence>
<dbReference type="RefSeq" id="WP_045797595.1">
    <property type="nucleotide sequence ID" value="NZ_LANP01000035.1"/>
</dbReference>
<dbReference type="AlphaFoldDB" id="A0A0F3MJP9"/>
<keyword evidence="2" id="KW-1185">Reference proteome</keyword>
<dbReference type="PATRIC" id="fig|1359168.3.peg.859"/>
<dbReference type="Proteomes" id="UP000033616">
    <property type="component" value="Unassembled WGS sequence"/>
</dbReference>
<gene>
    <name evidence="1" type="ORF">OCHUTO_1055</name>
</gene>
<comment type="caution">
    <text evidence="1">The sequence shown here is derived from an EMBL/GenBank/DDBJ whole genome shotgun (WGS) entry which is preliminary data.</text>
</comment>
<dbReference type="EMBL" id="LANP01000035">
    <property type="protein sequence ID" value="KJV54814.1"/>
    <property type="molecule type" value="Genomic_DNA"/>
</dbReference>
<accession>A0A0F3MJP9</accession>
<dbReference type="STRING" id="1359168.OCHUTO_1055"/>
<dbReference type="OrthoDB" id="7161933at2"/>
<evidence type="ECO:0000313" key="2">
    <source>
        <dbReference type="Proteomes" id="UP000033616"/>
    </source>
</evidence>
<proteinExistence type="predicted"/>
<name>A0A0F3MJP9_9RICK</name>
<sequence length="71" mass="8637">MRKPKKLPNKFYDTKPLIALYRSIDLYDHPFRTKYDSYDGRPGQRMEEKEYNLSIEQMLCKPSVIKYDFLI</sequence>
<protein>
    <submittedName>
        <fullName evidence="1">Uncharacterized protein</fullName>
    </submittedName>
</protein>
<organism evidence="1 2">
    <name type="scientific">Orientia chuto str. Dubai</name>
    <dbReference type="NCBI Taxonomy" id="1359168"/>
    <lineage>
        <taxon>Bacteria</taxon>
        <taxon>Pseudomonadati</taxon>
        <taxon>Pseudomonadota</taxon>
        <taxon>Alphaproteobacteria</taxon>
        <taxon>Rickettsiales</taxon>
        <taxon>Rickettsiaceae</taxon>
        <taxon>Rickettsieae</taxon>
        <taxon>Orientia</taxon>
    </lineage>
</organism>